<dbReference type="InterPro" id="IPR046858">
    <property type="entry name" value="ChrB_N"/>
</dbReference>
<name>A0A932HWS0_UNCTE</name>
<reference evidence="3" key="1">
    <citation type="submission" date="2020-07" db="EMBL/GenBank/DDBJ databases">
        <title>Huge and variable diversity of episymbiotic CPR bacteria and DPANN archaea in groundwater ecosystems.</title>
        <authorList>
            <person name="He C.Y."/>
            <person name="Keren R."/>
            <person name="Whittaker M."/>
            <person name="Farag I.F."/>
            <person name="Doudna J."/>
            <person name="Cate J.H.D."/>
            <person name="Banfield J.F."/>
        </authorList>
    </citation>
    <scope>NUCLEOTIDE SEQUENCE</scope>
    <source>
        <strain evidence="3">NC_groundwater_763_Ag_S-0.2um_68_21</strain>
    </source>
</reference>
<feature type="domain" description="ChrB N-terminal" evidence="2">
    <location>
        <begin position="24"/>
        <end position="163"/>
    </location>
</feature>
<feature type="domain" description="ChrB C-terminal" evidence="1">
    <location>
        <begin position="191"/>
        <end position="322"/>
    </location>
</feature>
<dbReference type="EMBL" id="JACPUR010000007">
    <property type="protein sequence ID" value="MBI3126652.1"/>
    <property type="molecule type" value="Genomic_DNA"/>
</dbReference>
<evidence type="ECO:0000313" key="3">
    <source>
        <dbReference type="EMBL" id="MBI3126652.1"/>
    </source>
</evidence>
<evidence type="ECO:0000259" key="2">
    <source>
        <dbReference type="Pfam" id="PF20229"/>
    </source>
</evidence>
<sequence>MDRTAEGNWLLLIHRIPPSPAYFRVKIWRRLQGLGSVAIKNSVYVLPRTAQTTEDFQWVVREIVQGGGEASLCEAQFVDGLTDQEVRALFQEARGAEYAELAREARAAQEALAAGGEGGKRENDGAALARLRKRLHEIAALDFFGAPGRETAEGAVAALESALRPAGRAEAGPEAARRRADLLEGAEGRTWVTRRDVHVDRMASAWLIRRFIDPDARFRFVSSNIHSPGPGEIRFDMFEAEFTHEGDLCTFEVLLEGAGLDDPALRTIAEIVHDIDMKDGKFGREEAPGLARLFDGIALSQAGDEDRLKNAAAALDGLYAYFKGKPIAP</sequence>
<dbReference type="InterPro" id="IPR018634">
    <property type="entry name" value="ChrB_C"/>
</dbReference>
<proteinExistence type="predicted"/>
<dbReference type="Pfam" id="PF09828">
    <property type="entry name" value="ChrB_C"/>
    <property type="match status" value="1"/>
</dbReference>
<dbReference type="AlphaFoldDB" id="A0A932HWS0"/>
<protein>
    <submittedName>
        <fullName evidence="3">Chromate resistance protein</fullName>
    </submittedName>
</protein>
<evidence type="ECO:0000259" key="1">
    <source>
        <dbReference type="Pfam" id="PF09828"/>
    </source>
</evidence>
<organism evidence="3 4">
    <name type="scientific">Tectimicrobiota bacterium</name>
    <dbReference type="NCBI Taxonomy" id="2528274"/>
    <lineage>
        <taxon>Bacteria</taxon>
        <taxon>Pseudomonadati</taxon>
        <taxon>Nitrospinota/Tectimicrobiota group</taxon>
        <taxon>Candidatus Tectimicrobiota</taxon>
    </lineage>
</organism>
<gene>
    <name evidence="3" type="ORF">HYZ11_03505</name>
</gene>
<dbReference type="Proteomes" id="UP000782312">
    <property type="component" value="Unassembled WGS sequence"/>
</dbReference>
<evidence type="ECO:0000313" key="4">
    <source>
        <dbReference type="Proteomes" id="UP000782312"/>
    </source>
</evidence>
<accession>A0A932HWS0</accession>
<comment type="caution">
    <text evidence="3">The sequence shown here is derived from an EMBL/GenBank/DDBJ whole genome shotgun (WGS) entry which is preliminary data.</text>
</comment>
<dbReference type="Pfam" id="PF20229">
    <property type="entry name" value="ChrB_N"/>
    <property type="match status" value="1"/>
</dbReference>